<reference evidence="2 3" key="1">
    <citation type="submission" date="2019-07" db="EMBL/GenBank/DDBJ databases">
        <title>Genomic Encyclopedia of Type Strains, Phase IV (KMG-IV): sequencing the most valuable type-strain genomes for metagenomic binning, comparative biology and taxonomic classification.</title>
        <authorList>
            <person name="Goeker M."/>
        </authorList>
    </citation>
    <scope>NUCLEOTIDE SEQUENCE [LARGE SCALE GENOMIC DNA]</scope>
    <source>
        <strain evidence="2 3">SS015</strain>
    </source>
</reference>
<sequence>MRKIWCLILLLSLTGACAQRPSATRTDRLKAVQTEETVQSVEAAQELSEAEKALGVRVETVRLAAAGYMLDFRYYVYDSEKSRPLASKKFFPYLIHQRTGAYLGIPAPAKVGSLRQKPRSHYPDRSYFMLFANPGGLVKRGDRVTIVVGKYRFENLVVQ</sequence>
<comment type="caution">
    <text evidence="2">The sequence shown here is derived from an EMBL/GenBank/DDBJ whole genome shotgun (WGS) entry which is preliminary data.</text>
</comment>
<keyword evidence="1" id="KW-0732">Signal</keyword>
<feature type="signal peptide" evidence="1">
    <location>
        <begin position="1"/>
        <end position="18"/>
    </location>
</feature>
<feature type="chain" id="PRO_5022911795" evidence="1">
    <location>
        <begin position="19"/>
        <end position="159"/>
    </location>
</feature>
<dbReference type="PROSITE" id="PS51257">
    <property type="entry name" value="PROKAR_LIPOPROTEIN"/>
    <property type="match status" value="1"/>
</dbReference>
<organism evidence="2 3">
    <name type="scientific">Geothermobacter ehrlichii</name>
    <dbReference type="NCBI Taxonomy" id="213224"/>
    <lineage>
        <taxon>Bacteria</taxon>
        <taxon>Pseudomonadati</taxon>
        <taxon>Thermodesulfobacteriota</taxon>
        <taxon>Desulfuromonadia</taxon>
        <taxon>Desulfuromonadales</taxon>
        <taxon>Geothermobacteraceae</taxon>
        <taxon>Geothermobacter</taxon>
    </lineage>
</organism>
<dbReference type="Proteomes" id="UP000324159">
    <property type="component" value="Unassembled WGS sequence"/>
</dbReference>
<name>A0A5D3WFM2_9BACT</name>
<dbReference type="EMBL" id="VNIB01000013">
    <property type="protein sequence ID" value="TYO96666.1"/>
    <property type="molecule type" value="Genomic_DNA"/>
</dbReference>
<protein>
    <submittedName>
        <fullName evidence="2">Uncharacterized protein</fullName>
    </submittedName>
</protein>
<dbReference type="AlphaFoldDB" id="A0A5D3WFM2"/>
<keyword evidence="3" id="KW-1185">Reference proteome</keyword>
<dbReference type="RefSeq" id="WP_148896736.1">
    <property type="nucleotide sequence ID" value="NZ_VNIB01000013.1"/>
</dbReference>
<evidence type="ECO:0000313" key="3">
    <source>
        <dbReference type="Proteomes" id="UP000324159"/>
    </source>
</evidence>
<proteinExistence type="predicted"/>
<dbReference type="OrthoDB" id="7060294at2"/>
<evidence type="ECO:0000256" key="1">
    <source>
        <dbReference type="SAM" id="SignalP"/>
    </source>
</evidence>
<gene>
    <name evidence="2" type="ORF">EDC39_11356</name>
</gene>
<accession>A0A5D3WFM2</accession>
<evidence type="ECO:0000313" key="2">
    <source>
        <dbReference type="EMBL" id="TYO96666.1"/>
    </source>
</evidence>